<gene>
    <name evidence="1" type="ORF">VFH_III158520</name>
</gene>
<dbReference type="Proteomes" id="UP001157006">
    <property type="component" value="Chromosome 3"/>
</dbReference>
<proteinExistence type="predicted"/>
<evidence type="ECO:0000313" key="2">
    <source>
        <dbReference type="Proteomes" id="UP001157006"/>
    </source>
</evidence>
<dbReference type="EMBL" id="OX451738">
    <property type="protein sequence ID" value="CAI8604944.1"/>
    <property type="molecule type" value="Genomic_DNA"/>
</dbReference>
<name>A0AAV1A6W9_VICFA</name>
<reference evidence="1 2" key="1">
    <citation type="submission" date="2023-01" db="EMBL/GenBank/DDBJ databases">
        <authorList>
            <person name="Kreplak J."/>
        </authorList>
    </citation>
    <scope>NUCLEOTIDE SEQUENCE [LARGE SCALE GENOMIC DNA]</scope>
</reference>
<keyword evidence="2" id="KW-1185">Reference proteome</keyword>
<dbReference type="AlphaFoldDB" id="A0AAV1A6W9"/>
<accession>A0AAV1A6W9</accession>
<evidence type="ECO:0000313" key="1">
    <source>
        <dbReference type="EMBL" id="CAI8604944.1"/>
    </source>
</evidence>
<sequence length="106" mass="12159">MAAMTDIHGGFGLAAMVNIADTVGFSTIICYNGTAKQPVWWDFDSPMDNHHRQRLYVTDFSCEKLAIGLTLSQAYLAVKNIHLMLVYHVKYRCWEFTCYRVTFKAE</sequence>
<organism evidence="1 2">
    <name type="scientific">Vicia faba</name>
    <name type="common">Broad bean</name>
    <name type="synonym">Faba vulgaris</name>
    <dbReference type="NCBI Taxonomy" id="3906"/>
    <lineage>
        <taxon>Eukaryota</taxon>
        <taxon>Viridiplantae</taxon>
        <taxon>Streptophyta</taxon>
        <taxon>Embryophyta</taxon>
        <taxon>Tracheophyta</taxon>
        <taxon>Spermatophyta</taxon>
        <taxon>Magnoliopsida</taxon>
        <taxon>eudicotyledons</taxon>
        <taxon>Gunneridae</taxon>
        <taxon>Pentapetalae</taxon>
        <taxon>rosids</taxon>
        <taxon>fabids</taxon>
        <taxon>Fabales</taxon>
        <taxon>Fabaceae</taxon>
        <taxon>Papilionoideae</taxon>
        <taxon>50 kb inversion clade</taxon>
        <taxon>NPAAA clade</taxon>
        <taxon>Hologalegina</taxon>
        <taxon>IRL clade</taxon>
        <taxon>Fabeae</taxon>
        <taxon>Vicia</taxon>
    </lineage>
</organism>
<protein>
    <submittedName>
        <fullName evidence="1">Uncharacterized protein</fullName>
    </submittedName>
</protein>